<dbReference type="AlphaFoldDB" id="A0A9D4D9K3"/>
<reference evidence="2" key="2">
    <citation type="submission" date="2020-11" db="EMBL/GenBank/DDBJ databases">
        <authorList>
            <person name="McCartney M.A."/>
            <person name="Auch B."/>
            <person name="Kono T."/>
            <person name="Mallez S."/>
            <person name="Becker A."/>
            <person name="Gohl D.M."/>
            <person name="Silverstein K.A.T."/>
            <person name="Koren S."/>
            <person name="Bechman K.B."/>
            <person name="Herman A."/>
            <person name="Abrahante J.E."/>
            <person name="Garbe J."/>
        </authorList>
    </citation>
    <scope>NUCLEOTIDE SEQUENCE</scope>
    <source>
        <strain evidence="2">Duluth1</strain>
        <tissue evidence="2">Whole animal</tissue>
    </source>
</reference>
<gene>
    <name evidence="2" type="ORF">DPMN_046988</name>
</gene>
<comment type="caution">
    <text evidence="2">The sequence shown here is derived from an EMBL/GenBank/DDBJ whole genome shotgun (WGS) entry which is preliminary data.</text>
</comment>
<evidence type="ECO:0000256" key="1">
    <source>
        <dbReference type="SAM" id="MobiDB-lite"/>
    </source>
</evidence>
<organism evidence="2 3">
    <name type="scientific">Dreissena polymorpha</name>
    <name type="common">Zebra mussel</name>
    <name type="synonym">Mytilus polymorpha</name>
    <dbReference type="NCBI Taxonomy" id="45954"/>
    <lineage>
        <taxon>Eukaryota</taxon>
        <taxon>Metazoa</taxon>
        <taxon>Spiralia</taxon>
        <taxon>Lophotrochozoa</taxon>
        <taxon>Mollusca</taxon>
        <taxon>Bivalvia</taxon>
        <taxon>Autobranchia</taxon>
        <taxon>Heteroconchia</taxon>
        <taxon>Euheterodonta</taxon>
        <taxon>Imparidentia</taxon>
        <taxon>Neoheterodontei</taxon>
        <taxon>Myida</taxon>
        <taxon>Dreissenoidea</taxon>
        <taxon>Dreissenidae</taxon>
        <taxon>Dreissena</taxon>
    </lineage>
</organism>
<reference evidence="2" key="1">
    <citation type="journal article" date="2019" name="bioRxiv">
        <title>The Genome of the Zebra Mussel, Dreissena polymorpha: A Resource for Invasive Species Research.</title>
        <authorList>
            <person name="McCartney M.A."/>
            <person name="Auch B."/>
            <person name="Kono T."/>
            <person name="Mallez S."/>
            <person name="Zhang Y."/>
            <person name="Obille A."/>
            <person name="Becker A."/>
            <person name="Abrahante J.E."/>
            <person name="Garbe J."/>
            <person name="Badalamenti J.P."/>
            <person name="Herman A."/>
            <person name="Mangelson H."/>
            <person name="Liachko I."/>
            <person name="Sullivan S."/>
            <person name="Sone E.D."/>
            <person name="Koren S."/>
            <person name="Silverstein K.A.T."/>
            <person name="Beckman K.B."/>
            <person name="Gohl D.M."/>
        </authorList>
    </citation>
    <scope>NUCLEOTIDE SEQUENCE</scope>
    <source>
        <strain evidence="2">Duluth1</strain>
        <tissue evidence="2">Whole animal</tissue>
    </source>
</reference>
<dbReference type="EMBL" id="JAIWYP010000011">
    <property type="protein sequence ID" value="KAH3740286.1"/>
    <property type="molecule type" value="Genomic_DNA"/>
</dbReference>
<dbReference type="Proteomes" id="UP000828390">
    <property type="component" value="Unassembled WGS sequence"/>
</dbReference>
<evidence type="ECO:0000313" key="3">
    <source>
        <dbReference type="Proteomes" id="UP000828390"/>
    </source>
</evidence>
<feature type="region of interest" description="Disordered" evidence="1">
    <location>
        <begin position="233"/>
        <end position="261"/>
    </location>
</feature>
<sequence length="544" mass="60364">MWHRDTRVRDETFRDTGWTKHSVTLDVGTDKTFRDTGSETKHSVKLDVGSVHRLSRDETFRDTGSGTKHSVTLDVGRQRRNIPDETFRDTGSGTKHSSVHRLSRDKTFRDTGWTKHSVTLDQRRNIPDETFRDTGSGTKHSCAQTKQGRNIPDETFRDTGSGTKHSMTLDVDRCAQTKQRRNIPVHKLSRDETFRDTGCWQSVHRLSRDETFRDTGWTKHSVTLDVGRDETFRDTGSGTKHSSVHRLSRDETFRDTGSGTKHSVTLDVGRDETFRDTGYSGAVVDSNAQVAKSILLSVQGSLTDTRNDDGCYGSKTGWEKYRGDQTGRRGGGGVVDDDDADLDKAISVLTTLTTLTVGRRHVADLIKSASSTTASYTNQDNRSDVARAYNSATGKANQEFPANFEDFFKSFPSTNCKSYNDGKSYTDVKVTSNTDDGSNVDVSKIMQDAFANAGEPKQVKSWRGSYTRAPNYGTSPGSSWGRNNAGQCLLRESYAKSEVDSECWSDNAYGSQVPLCYTRTASGSGRSDFGLCQLKNPGMTCDTR</sequence>
<name>A0A9D4D9K3_DREPO</name>
<keyword evidence="3" id="KW-1185">Reference proteome</keyword>
<evidence type="ECO:0000313" key="2">
    <source>
        <dbReference type="EMBL" id="KAH3740286.1"/>
    </source>
</evidence>
<proteinExistence type="predicted"/>
<accession>A0A9D4D9K3</accession>
<protein>
    <submittedName>
        <fullName evidence="2">Uncharacterized protein</fullName>
    </submittedName>
</protein>